<dbReference type="EC" id="3.5.4.33" evidence="8"/>
<evidence type="ECO:0000256" key="3">
    <source>
        <dbReference type="ARBA" id="ARBA00022694"/>
    </source>
</evidence>
<dbReference type="PROSITE" id="PS51747">
    <property type="entry name" value="CYT_DCMP_DEAMINASES_2"/>
    <property type="match status" value="1"/>
</dbReference>
<dbReference type="PANTHER" id="PTHR11079:SF202">
    <property type="entry name" value="TRNA-SPECIFIC ADENOSINE DEAMINASE"/>
    <property type="match status" value="1"/>
</dbReference>
<evidence type="ECO:0000256" key="6">
    <source>
        <dbReference type="ARBA" id="ARBA00022833"/>
    </source>
</evidence>
<dbReference type="CDD" id="cd01285">
    <property type="entry name" value="nucleoside_deaminase"/>
    <property type="match status" value="1"/>
</dbReference>
<evidence type="ECO:0000313" key="11">
    <source>
        <dbReference type="Proteomes" id="UP000199391"/>
    </source>
</evidence>
<evidence type="ECO:0000256" key="8">
    <source>
        <dbReference type="HAMAP-Rule" id="MF_00972"/>
    </source>
</evidence>
<comment type="cofactor">
    <cofactor evidence="8">
        <name>Zn(2+)</name>
        <dbReference type="ChEBI" id="CHEBI:29105"/>
    </cofactor>
    <text evidence="8">Binds 1 zinc ion per subunit.</text>
</comment>
<dbReference type="STRING" id="1035707.SAMN05216552_10618"/>
<dbReference type="AlphaFoldDB" id="A0A1I7M5J8"/>
<evidence type="ECO:0000256" key="7">
    <source>
        <dbReference type="ARBA" id="ARBA00048045"/>
    </source>
</evidence>
<feature type="active site" description="Proton donor" evidence="8">
    <location>
        <position position="93"/>
    </location>
</feature>
<gene>
    <name evidence="8" type="primary">tadA</name>
    <name evidence="10" type="ORF">SAMN05216552_10618</name>
</gene>
<feature type="binding site" evidence="8">
    <location>
        <position position="121"/>
    </location>
    <ligand>
        <name>Zn(2+)</name>
        <dbReference type="ChEBI" id="CHEBI:29105"/>
        <note>catalytic</note>
    </ligand>
</feature>
<evidence type="ECO:0000259" key="9">
    <source>
        <dbReference type="PROSITE" id="PS51747"/>
    </source>
</evidence>
<evidence type="ECO:0000256" key="2">
    <source>
        <dbReference type="ARBA" id="ARBA00011738"/>
    </source>
</evidence>
<evidence type="ECO:0000256" key="4">
    <source>
        <dbReference type="ARBA" id="ARBA00022723"/>
    </source>
</evidence>
<sequence length="201" mass="20467">MVPESGSGSEGEPAAAPAAEAVSTAGVAGPAPVADPAVGAADAAFMRLALEQAQLGRERGEVPVGAVVVKDGVVIARGYNQPIGRHDPTAHAEIVALRAAAEALGNYRLPGCELYVTLEPCVMCSGAMMHARISRIVYGAPDPKTGACGSVVNLFEQEKLNHHAQTVGGVLADDCAGVLRSFFAARRAAAAEARRVANSSV</sequence>
<dbReference type="EMBL" id="FPBO01000061">
    <property type="protein sequence ID" value="SFV17228.1"/>
    <property type="molecule type" value="Genomic_DNA"/>
</dbReference>
<dbReference type="InterPro" id="IPR002125">
    <property type="entry name" value="CMP_dCMP_dom"/>
</dbReference>
<feature type="binding site" evidence="8">
    <location>
        <position position="91"/>
    </location>
    <ligand>
        <name>Zn(2+)</name>
        <dbReference type="ChEBI" id="CHEBI:29105"/>
        <note>catalytic</note>
    </ligand>
</feature>
<dbReference type="InterPro" id="IPR016192">
    <property type="entry name" value="APOBEC/CMP_deaminase_Zn-bd"/>
</dbReference>
<dbReference type="FunFam" id="3.40.140.10:FF:000005">
    <property type="entry name" value="tRNA-specific adenosine deaminase"/>
    <property type="match status" value="1"/>
</dbReference>
<proteinExistence type="inferred from homology"/>
<protein>
    <recommendedName>
        <fullName evidence="8">tRNA-specific adenosine deaminase</fullName>
        <ecNumber evidence="8">3.5.4.33</ecNumber>
    </recommendedName>
</protein>
<evidence type="ECO:0000256" key="1">
    <source>
        <dbReference type="ARBA" id="ARBA00010669"/>
    </source>
</evidence>
<keyword evidence="5 8" id="KW-0378">Hydrolase</keyword>
<keyword evidence="4 8" id="KW-0479">Metal-binding</keyword>
<dbReference type="InterPro" id="IPR028883">
    <property type="entry name" value="tRNA_aden_deaminase"/>
</dbReference>
<dbReference type="PANTHER" id="PTHR11079">
    <property type="entry name" value="CYTOSINE DEAMINASE FAMILY MEMBER"/>
    <property type="match status" value="1"/>
</dbReference>
<dbReference type="HAMAP" id="MF_00972">
    <property type="entry name" value="tRNA_aden_deaminase"/>
    <property type="match status" value="1"/>
</dbReference>
<reference evidence="11" key="1">
    <citation type="submission" date="2016-10" db="EMBL/GenBank/DDBJ databases">
        <authorList>
            <person name="Varghese N."/>
            <person name="Submissions S."/>
        </authorList>
    </citation>
    <scope>NUCLEOTIDE SEQUENCE [LARGE SCALE GENOMIC DNA]</scope>
    <source>
        <strain evidence="11">CGMCC 1.11014</strain>
    </source>
</reference>
<evidence type="ECO:0000313" key="10">
    <source>
        <dbReference type="EMBL" id="SFV17228.1"/>
    </source>
</evidence>
<dbReference type="NCBIfam" id="NF008113">
    <property type="entry name" value="PRK10860.1"/>
    <property type="match status" value="1"/>
</dbReference>
<dbReference type="GO" id="GO:0008270">
    <property type="term" value="F:zinc ion binding"/>
    <property type="evidence" value="ECO:0007669"/>
    <property type="project" value="UniProtKB-UniRule"/>
</dbReference>
<dbReference type="GO" id="GO:0002100">
    <property type="term" value="P:tRNA wobble adenosine to inosine editing"/>
    <property type="evidence" value="ECO:0007669"/>
    <property type="project" value="UniProtKB-UniRule"/>
</dbReference>
<keyword evidence="3 8" id="KW-0819">tRNA processing</keyword>
<feature type="domain" description="CMP/dCMP-type deaminase" evidence="9">
    <location>
        <begin position="40"/>
        <end position="151"/>
    </location>
</feature>
<comment type="function">
    <text evidence="8">Catalyzes the deamination of adenosine to inosine at the wobble position 34 of tRNA(Arg2).</text>
</comment>
<accession>A0A1I7M5J8</accession>
<dbReference type="PROSITE" id="PS00903">
    <property type="entry name" value="CYT_DCMP_DEAMINASES_1"/>
    <property type="match status" value="1"/>
</dbReference>
<dbReference type="Proteomes" id="UP000199391">
    <property type="component" value="Unassembled WGS sequence"/>
</dbReference>
<dbReference type="Pfam" id="PF00383">
    <property type="entry name" value="dCMP_cyt_deam_1"/>
    <property type="match status" value="1"/>
</dbReference>
<keyword evidence="6 8" id="KW-0862">Zinc</keyword>
<comment type="subunit">
    <text evidence="2 8">Homodimer.</text>
</comment>
<dbReference type="InterPro" id="IPR016193">
    <property type="entry name" value="Cytidine_deaminase-like"/>
</dbReference>
<keyword evidence="11" id="KW-1185">Reference proteome</keyword>
<feature type="binding site" evidence="8">
    <location>
        <position position="124"/>
    </location>
    <ligand>
        <name>Zn(2+)</name>
        <dbReference type="ChEBI" id="CHEBI:29105"/>
        <note>catalytic</note>
    </ligand>
</feature>
<dbReference type="Gene3D" id="3.40.140.10">
    <property type="entry name" value="Cytidine Deaminase, domain 2"/>
    <property type="match status" value="1"/>
</dbReference>
<comment type="similarity">
    <text evidence="1">Belongs to the cytidine and deoxycytidylate deaminase family. ADAT2 subfamily.</text>
</comment>
<dbReference type="SUPFAM" id="SSF53927">
    <property type="entry name" value="Cytidine deaminase-like"/>
    <property type="match status" value="1"/>
</dbReference>
<evidence type="ECO:0000256" key="5">
    <source>
        <dbReference type="ARBA" id="ARBA00022801"/>
    </source>
</evidence>
<dbReference type="OrthoDB" id="9802676at2"/>
<comment type="catalytic activity">
    <reaction evidence="7 8">
        <text>adenosine(34) in tRNA + H2O + H(+) = inosine(34) in tRNA + NH4(+)</text>
        <dbReference type="Rhea" id="RHEA:43168"/>
        <dbReference type="Rhea" id="RHEA-COMP:10373"/>
        <dbReference type="Rhea" id="RHEA-COMP:10374"/>
        <dbReference type="ChEBI" id="CHEBI:15377"/>
        <dbReference type="ChEBI" id="CHEBI:15378"/>
        <dbReference type="ChEBI" id="CHEBI:28938"/>
        <dbReference type="ChEBI" id="CHEBI:74411"/>
        <dbReference type="ChEBI" id="CHEBI:82852"/>
        <dbReference type="EC" id="3.5.4.33"/>
    </reaction>
</comment>
<name>A0A1I7M5J8_9BURK</name>
<organism evidence="10 11">
    <name type="scientific">Pseudoduganella namucuonensis</name>
    <dbReference type="NCBI Taxonomy" id="1035707"/>
    <lineage>
        <taxon>Bacteria</taxon>
        <taxon>Pseudomonadati</taxon>
        <taxon>Pseudomonadota</taxon>
        <taxon>Betaproteobacteria</taxon>
        <taxon>Burkholderiales</taxon>
        <taxon>Oxalobacteraceae</taxon>
        <taxon>Telluria group</taxon>
        <taxon>Pseudoduganella</taxon>
    </lineage>
</organism>
<dbReference type="GO" id="GO:0052717">
    <property type="term" value="F:tRNA-specific adenosine-34 deaminase activity"/>
    <property type="evidence" value="ECO:0007669"/>
    <property type="project" value="UniProtKB-UniRule"/>
</dbReference>